<dbReference type="OrthoDB" id="6073803at2759"/>
<organism evidence="7 8">
    <name type="scientific">Candidula unifasciata</name>
    <dbReference type="NCBI Taxonomy" id="100452"/>
    <lineage>
        <taxon>Eukaryota</taxon>
        <taxon>Metazoa</taxon>
        <taxon>Spiralia</taxon>
        <taxon>Lophotrochozoa</taxon>
        <taxon>Mollusca</taxon>
        <taxon>Gastropoda</taxon>
        <taxon>Heterobranchia</taxon>
        <taxon>Euthyneura</taxon>
        <taxon>Panpulmonata</taxon>
        <taxon>Eupulmonata</taxon>
        <taxon>Stylommatophora</taxon>
        <taxon>Helicina</taxon>
        <taxon>Helicoidea</taxon>
        <taxon>Geomitridae</taxon>
        <taxon>Candidula</taxon>
    </lineage>
</organism>
<feature type="transmembrane region" description="Helical" evidence="5">
    <location>
        <begin position="149"/>
        <end position="169"/>
    </location>
</feature>
<feature type="transmembrane region" description="Helical" evidence="5">
    <location>
        <begin position="257"/>
        <end position="281"/>
    </location>
</feature>
<sequence>MITNESIHVGYVKVEAILVSDKMLSYFTLINSWGIGQCVAIFGLVVNVLNIVVFVRQGLRDPVNISLLGLSVSDFGSLVFFFLANLCWTPSIVKLDLPFYPVQLMYFLAWGHIVFTRVTTGITAWITFERCLCIVTPLKIRSIVTPSRTVAFIIVIYIVMFSSAIPVFYATRVVWLFDSSRNKSILGVARITHNAYVQKVAFWINNVLPTAFFIFITICTVILVKALQKNTKWKEQSVSSQKRASTASRDSKVVKMVTIISTVFIACYTPGTVLFVAILVYPELAFGGKQKNLVVAIFSVLIELEGINSSTNIFIYLTMSSKFKSTCYDIFCIYCNKISQRSENYNHQLTD</sequence>
<gene>
    <name evidence="7" type="ORF">CUNI_LOCUS19626</name>
</gene>
<accession>A0A8S4A0W9</accession>
<evidence type="ECO:0000256" key="3">
    <source>
        <dbReference type="ARBA" id="ARBA00022989"/>
    </source>
</evidence>
<feature type="transmembrane region" description="Helical" evidence="5">
    <location>
        <begin position="67"/>
        <end position="84"/>
    </location>
</feature>
<dbReference type="PRINTS" id="PR00237">
    <property type="entry name" value="GPCRRHODOPSN"/>
</dbReference>
<dbReference type="InterPro" id="IPR052954">
    <property type="entry name" value="GPCR-Ligand_Int"/>
</dbReference>
<keyword evidence="4 5" id="KW-0472">Membrane</keyword>
<feature type="transmembrane region" description="Helical" evidence="5">
    <location>
        <begin position="33"/>
        <end position="55"/>
    </location>
</feature>
<dbReference type="Gene3D" id="1.20.1070.10">
    <property type="entry name" value="Rhodopsin 7-helix transmembrane proteins"/>
    <property type="match status" value="1"/>
</dbReference>
<evidence type="ECO:0000256" key="2">
    <source>
        <dbReference type="ARBA" id="ARBA00022692"/>
    </source>
</evidence>
<dbReference type="SUPFAM" id="SSF81321">
    <property type="entry name" value="Family A G protein-coupled receptor-like"/>
    <property type="match status" value="1"/>
</dbReference>
<comment type="caution">
    <text evidence="7">The sequence shown here is derived from an EMBL/GenBank/DDBJ whole genome shotgun (WGS) entry which is preliminary data.</text>
</comment>
<feature type="transmembrane region" description="Helical" evidence="5">
    <location>
        <begin position="104"/>
        <end position="128"/>
    </location>
</feature>
<evidence type="ECO:0000313" key="8">
    <source>
        <dbReference type="Proteomes" id="UP000678393"/>
    </source>
</evidence>
<feature type="transmembrane region" description="Helical" evidence="5">
    <location>
        <begin position="293"/>
        <end position="317"/>
    </location>
</feature>
<comment type="subcellular location">
    <subcellularLocation>
        <location evidence="1">Membrane</location>
    </subcellularLocation>
</comment>
<evidence type="ECO:0000256" key="4">
    <source>
        <dbReference type="ARBA" id="ARBA00023136"/>
    </source>
</evidence>
<dbReference type="PANTHER" id="PTHR46641:SF2">
    <property type="entry name" value="FMRFAMIDE RECEPTOR"/>
    <property type="match status" value="1"/>
</dbReference>
<protein>
    <recommendedName>
        <fullName evidence="6">G-protein coupled receptors family 1 profile domain-containing protein</fullName>
    </recommendedName>
</protein>
<keyword evidence="8" id="KW-1185">Reference proteome</keyword>
<dbReference type="InterPro" id="IPR000276">
    <property type="entry name" value="GPCR_Rhodpsn"/>
</dbReference>
<keyword evidence="3 5" id="KW-1133">Transmembrane helix</keyword>
<evidence type="ECO:0000256" key="1">
    <source>
        <dbReference type="ARBA" id="ARBA00004370"/>
    </source>
</evidence>
<proteinExistence type="predicted"/>
<dbReference type="Pfam" id="PF00001">
    <property type="entry name" value="7tm_1"/>
    <property type="match status" value="1"/>
</dbReference>
<reference evidence="7" key="1">
    <citation type="submission" date="2021-04" db="EMBL/GenBank/DDBJ databases">
        <authorList>
            <consortium name="Molecular Ecology Group"/>
        </authorList>
    </citation>
    <scope>NUCLEOTIDE SEQUENCE</scope>
</reference>
<keyword evidence="2 5" id="KW-0812">Transmembrane</keyword>
<feature type="domain" description="G-protein coupled receptors family 1 profile" evidence="6">
    <location>
        <begin position="46"/>
        <end position="316"/>
    </location>
</feature>
<dbReference type="GO" id="GO:0016020">
    <property type="term" value="C:membrane"/>
    <property type="evidence" value="ECO:0007669"/>
    <property type="project" value="UniProtKB-SubCell"/>
</dbReference>
<name>A0A8S4A0W9_9EUPU</name>
<dbReference type="InterPro" id="IPR017452">
    <property type="entry name" value="GPCR_Rhodpsn_7TM"/>
</dbReference>
<evidence type="ECO:0000259" key="6">
    <source>
        <dbReference type="PROSITE" id="PS50262"/>
    </source>
</evidence>
<dbReference type="EMBL" id="CAJHNH020006757">
    <property type="protein sequence ID" value="CAG5134068.1"/>
    <property type="molecule type" value="Genomic_DNA"/>
</dbReference>
<evidence type="ECO:0000313" key="7">
    <source>
        <dbReference type="EMBL" id="CAG5134068.1"/>
    </source>
</evidence>
<feature type="transmembrane region" description="Helical" evidence="5">
    <location>
        <begin position="200"/>
        <end position="224"/>
    </location>
</feature>
<dbReference type="GO" id="GO:0004930">
    <property type="term" value="F:G protein-coupled receptor activity"/>
    <property type="evidence" value="ECO:0007669"/>
    <property type="project" value="InterPro"/>
</dbReference>
<dbReference type="Proteomes" id="UP000678393">
    <property type="component" value="Unassembled WGS sequence"/>
</dbReference>
<dbReference type="PANTHER" id="PTHR46641">
    <property type="entry name" value="FMRFAMIDE RECEPTOR-RELATED"/>
    <property type="match status" value="1"/>
</dbReference>
<evidence type="ECO:0000256" key="5">
    <source>
        <dbReference type="SAM" id="Phobius"/>
    </source>
</evidence>
<dbReference type="PROSITE" id="PS50262">
    <property type="entry name" value="G_PROTEIN_RECEP_F1_2"/>
    <property type="match status" value="1"/>
</dbReference>
<dbReference type="AlphaFoldDB" id="A0A8S4A0W9"/>